<dbReference type="GO" id="GO:0005886">
    <property type="term" value="C:plasma membrane"/>
    <property type="evidence" value="ECO:0007669"/>
    <property type="project" value="UniProtKB-SubCell"/>
</dbReference>
<keyword evidence="8" id="KW-1185">Reference proteome</keyword>
<evidence type="ECO:0000259" key="6">
    <source>
        <dbReference type="Pfam" id="PF03458"/>
    </source>
</evidence>
<dbReference type="PANTHER" id="PTHR30506">
    <property type="entry name" value="INNER MEMBRANE PROTEIN"/>
    <property type="match status" value="1"/>
</dbReference>
<dbReference type="EMBL" id="NBIV01000017">
    <property type="protein sequence ID" value="PXF48002.1"/>
    <property type="molecule type" value="Genomic_DNA"/>
</dbReference>
<proteinExistence type="predicted"/>
<organism evidence="7 8">
    <name type="scientific">Gracilariopsis chorda</name>
    <dbReference type="NCBI Taxonomy" id="448386"/>
    <lineage>
        <taxon>Eukaryota</taxon>
        <taxon>Rhodophyta</taxon>
        <taxon>Florideophyceae</taxon>
        <taxon>Rhodymeniophycidae</taxon>
        <taxon>Gracilariales</taxon>
        <taxon>Gracilariaceae</taxon>
        <taxon>Gracilariopsis</taxon>
    </lineage>
</organism>
<keyword evidence="3" id="KW-0812">Transmembrane</keyword>
<evidence type="ECO:0000256" key="4">
    <source>
        <dbReference type="ARBA" id="ARBA00022989"/>
    </source>
</evidence>
<accession>A0A2V3J0R0</accession>
<keyword evidence="2" id="KW-1003">Cell membrane</keyword>
<feature type="domain" description="Glycine transporter" evidence="6">
    <location>
        <begin position="151"/>
        <end position="224"/>
    </location>
</feature>
<evidence type="ECO:0000256" key="3">
    <source>
        <dbReference type="ARBA" id="ARBA00022692"/>
    </source>
</evidence>
<dbReference type="PANTHER" id="PTHR30506:SF3">
    <property type="entry name" value="UPF0126 INNER MEMBRANE PROTEIN YADS-RELATED"/>
    <property type="match status" value="1"/>
</dbReference>
<dbReference type="Pfam" id="PF03458">
    <property type="entry name" value="Gly_transporter"/>
    <property type="match status" value="2"/>
</dbReference>
<comment type="subcellular location">
    <subcellularLocation>
        <location evidence="1">Cell membrane</location>
        <topology evidence="1">Multi-pass membrane protein</topology>
    </subcellularLocation>
</comment>
<dbReference type="AlphaFoldDB" id="A0A2V3J0R0"/>
<comment type="caution">
    <text evidence="7">The sequence shown here is derived from an EMBL/GenBank/DDBJ whole genome shotgun (WGS) entry which is preliminary data.</text>
</comment>
<evidence type="ECO:0000256" key="2">
    <source>
        <dbReference type="ARBA" id="ARBA00022475"/>
    </source>
</evidence>
<keyword evidence="5" id="KW-0472">Membrane</keyword>
<name>A0A2V3J0R0_9FLOR</name>
<evidence type="ECO:0000313" key="7">
    <source>
        <dbReference type="EMBL" id="PXF48002.1"/>
    </source>
</evidence>
<feature type="domain" description="Glycine transporter" evidence="6">
    <location>
        <begin position="59"/>
        <end position="133"/>
    </location>
</feature>
<reference evidence="7 8" key="1">
    <citation type="journal article" date="2018" name="Mol. Biol. Evol.">
        <title>Analysis of the draft genome of the red seaweed Gracilariopsis chorda provides insights into genome size evolution in Rhodophyta.</title>
        <authorList>
            <person name="Lee J."/>
            <person name="Yang E.C."/>
            <person name="Graf L."/>
            <person name="Yang J.H."/>
            <person name="Qiu H."/>
            <person name="Zel Zion U."/>
            <person name="Chan C.X."/>
            <person name="Stephens T.G."/>
            <person name="Weber A.P.M."/>
            <person name="Boo G.H."/>
            <person name="Boo S.M."/>
            <person name="Kim K.M."/>
            <person name="Shin Y."/>
            <person name="Jung M."/>
            <person name="Lee S.J."/>
            <person name="Yim H.S."/>
            <person name="Lee J.H."/>
            <person name="Bhattacharya D."/>
            <person name="Yoon H.S."/>
        </authorList>
    </citation>
    <scope>NUCLEOTIDE SEQUENCE [LARGE SCALE GENOMIC DNA]</scope>
    <source>
        <strain evidence="7 8">SKKU-2015</strain>
        <tissue evidence="7">Whole body</tissue>
    </source>
</reference>
<evidence type="ECO:0000313" key="8">
    <source>
        <dbReference type="Proteomes" id="UP000247409"/>
    </source>
</evidence>
<protein>
    <recommendedName>
        <fullName evidence="6">Glycine transporter domain-containing protein</fullName>
    </recommendedName>
</protein>
<dbReference type="Proteomes" id="UP000247409">
    <property type="component" value="Unassembled WGS sequence"/>
</dbReference>
<evidence type="ECO:0000256" key="5">
    <source>
        <dbReference type="ARBA" id="ARBA00023136"/>
    </source>
</evidence>
<keyword evidence="4" id="KW-1133">Transmembrane helix</keyword>
<gene>
    <name evidence="7" type="ORF">BWQ96_02193</name>
</gene>
<sequence>MRLCSSEARARSSAQHRKLFDAVSASQRKPEQAARPNSLAAHDSLPRYANVSTLGLLRAADYIGTISFAHSGAMLAAAAGMDLLGTALVGTITAVGGGTIRDAVILAKRPFWTEEVEYLYLCLLTAATTFVLYSRNPPDQQREESALEFASDTVGVAAFCVIGAINGVRARVPALVTTLCGTATATFGGVVRDLLVGREVRILHSRAEIYATTAGAGAAMYVVTRAAGGGVLARVAAGTATAAALRTWAWLHGVRLPVWPSTQRAHDDATRLE</sequence>
<dbReference type="InterPro" id="IPR005115">
    <property type="entry name" value="Gly_transporter"/>
</dbReference>
<dbReference type="OrthoDB" id="10266972at2759"/>
<evidence type="ECO:0000256" key="1">
    <source>
        <dbReference type="ARBA" id="ARBA00004651"/>
    </source>
</evidence>